<keyword evidence="6" id="KW-0539">Nucleus</keyword>
<dbReference type="OMA" id="LYMEEFT"/>
<dbReference type="InterPro" id="IPR028217">
    <property type="entry name" value="Rsa3_C"/>
</dbReference>
<keyword evidence="11" id="KW-1185">Reference proteome</keyword>
<dbReference type="InParanoid" id="M4B4B4"/>
<evidence type="ECO:0000256" key="8">
    <source>
        <dbReference type="SAM" id="MobiDB-lite"/>
    </source>
</evidence>
<feature type="region of interest" description="Disordered" evidence="8">
    <location>
        <begin position="89"/>
        <end position="115"/>
    </location>
</feature>
<feature type="compositionally biased region" description="Acidic residues" evidence="8">
    <location>
        <begin position="104"/>
        <end position="113"/>
    </location>
</feature>
<dbReference type="HOGENOM" id="CLU_1100358_0_0_1"/>
<dbReference type="InterPro" id="IPR051898">
    <property type="entry name" value="Ribosome_Assembly_3"/>
</dbReference>
<evidence type="ECO:0000256" key="7">
    <source>
        <dbReference type="ARBA" id="ARBA00023274"/>
    </source>
</evidence>
<feature type="domain" description="Ribosome-assembly protein 3 C-terminal" evidence="9">
    <location>
        <begin position="183"/>
        <end position="228"/>
    </location>
</feature>
<comment type="similarity">
    <text evidence="3">Belongs to the RSA3 family.</text>
</comment>
<dbReference type="GO" id="GO:0030687">
    <property type="term" value="C:preribosome, large subunit precursor"/>
    <property type="evidence" value="ECO:0007669"/>
    <property type="project" value="TreeGrafter"/>
</dbReference>
<dbReference type="AlphaFoldDB" id="M4B4B4"/>
<keyword evidence="5" id="KW-0690">Ribosome biogenesis</keyword>
<dbReference type="eggNOG" id="ENOG502RZF0">
    <property type="taxonomic scope" value="Eukaryota"/>
</dbReference>
<dbReference type="Proteomes" id="UP000011713">
    <property type="component" value="Unassembled WGS sequence"/>
</dbReference>
<evidence type="ECO:0000259" key="9">
    <source>
        <dbReference type="Pfam" id="PF14615"/>
    </source>
</evidence>
<evidence type="ECO:0000256" key="2">
    <source>
        <dbReference type="ARBA" id="ARBA00004604"/>
    </source>
</evidence>
<proteinExistence type="inferred from homology"/>
<protein>
    <recommendedName>
        <fullName evidence="4">Ribosome assembly protein 3</fullName>
    </recommendedName>
</protein>
<reference evidence="11" key="1">
    <citation type="journal article" date="2010" name="Science">
        <title>Signatures of adaptation to obligate biotrophy in the Hyaloperonospora arabidopsidis genome.</title>
        <authorList>
            <person name="Baxter L."/>
            <person name="Tripathy S."/>
            <person name="Ishaque N."/>
            <person name="Boot N."/>
            <person name="Cabral A."/>
            <person name="Kemen E."/>
            <person name="Thines M."/>
            <person name="Ah-Fong A."/>
            <person name="Anderson R."/>
            <person name="Badejoko W."/>
            <person name="Bittner-Eddy P."/>
            <person name="Boore J.L."/>
            <person name="Chibucos M.C."/>
            <person name="Coates M."/>
            <person name="Dehal P."/>
            <person name="Delehaunty K."/>
            <person name="Dong S."/>
            <person name="Downton P."/>
            <person name="Dumas B."/>
            <person name="Fabro G."/>
            <person name="Fronick C."/>
            <person name="Fuerstenberg S.I."/>
            <person name="Fulton L."/>
            <person name="Gaulin E."/>
            <person name="Govers F."/>
            <person name="Hughes L."/>
            <person name="Humphray S."/>
            <person name="Jiang R.H."/>
            <person name="Judelson H."/>
            <person name="Kamoun S."/>
            <person name="Kyung K."/>
            <person name="Meijer H."/>
            <person name="Minx P."/>
            <person name="Morris P."/>
            <person name="Nelson J."/>
            <person name="Phuntumart V."/>
            <person name="Qutob D."/>
            <person name="Rehmany A."/>
            <person name="Rougon-Cardoso A."/>
            <person name="Ryden P."/>
            <person name="Torto-Alalibo T."/>
            <person name="Studholme D."/>
            <person name="Wang Y."/>
            <person name="Win J."/>
            <person name="Wood J."/>
            <person name="Clifton S.W."/>
            <person name="Rogers J."/>
            <person name="Van den Ackerveken G."/>
            <person name="Jones J.D."/>
            <person name="McDowell J.M."/>
            <person name="Beynon J."/>
            <person name="Tyler B.M."/>
        </authorList>
    </citation>
    <scope>NUCLEOTIDE SEQUENCE [LARGE SCALE GENOMIC DNA]</scope>
    <source>
        <strain evidence="11">Emoy2</strain>
    </source>
</reference>
<evidence type="ECO:0000256" key="1">
    <source>
        <dbReference type="ARBA" id="ARBA00003035"/>
    </source>
</evidence>
<dbReference type="GO" id="GO:0005730">
    <property type="term" value="C:nucleolus"/>
    <property type="evidence" value="ECO:0007669"/>
    <property type="project" value="UniProtKB-SubCell"/>
</dbReference>
<dbReference type="Pfam" id="PF14615">
    <property type="entry name" value="Rsa3"/>
    <property type="match status" value="1"/>
</dbReference>
<dbReference type="PANTHER" id="PTHR28127:SF1">
    <property type="entry name" value="RIBOSOME ASSEMBLY PROTEIN 3"/>
    <property type="match status" value="1"/>
</dbReference>
<keyword evidence="7" id="KW-0687">Ribonucleoprotein</keyword>
<evidence type="ECO:0000256" key="4">
    <source>
        <dbReference type="ARBA" id="ARBA00015339"/>
    </source>
</evidence>
<sequence>MNDEGVRGARLAARYDRLIAALGYDGGVCAQVDEGFSAGVVEAATSDEQRRQLLVTATATSVRCAELIAKSLETNETLKKLQKTLKGAYDCSQEGDGSDKDEAMDSEEEETEKDEATTLLLQDLVAAGDEAADAANQVARLGVVRKTARASQDLLASAACHLQKHLASSDATLDGDVAVENEFHQLYMEEFTTAFGDELDHFRQEERFESKDVTYLISCIHAGGDVFTPLQKQLFVESVRTSRADGQANVGDE</sequence>
<dbReference type="VEuPathDB" id="FungiDB:HpaG801113"/>
<dbReference type="EMBL" id="JH598253">
    <property type="status" value="NOT_ANNOTATED_CDS"/>
    <property type="molecule type" value="Genomic_DNA"/>
</dbReference>
<reference evidence="10" key="2">
    <citation type="submission" date="2015-06" db="UniProtKB">
        <authorList>
            <consortium name="EnsemblProtists"/>
        </authorList>
    </citation>
    <scope>IDENTIFICATION</scope>
    <source>
        <strain evidence="10">Emoy2</strain>
    </source>
</reference>
<comment type="subcellular location">
    <subcellularLocation>
        <location evidence="2">Nucleus</location>
        <location evidence="2">Nucleolus</location>
    </subcellularLocation>
</comment>
<comment type="function">
    <text evidence="1">Required for efficient biogenesis of the 60S ribosomal subunit.</text>
</comment>
<evidence type="ECO:0000313" key="10">
    <source>
        <dbReference type="EnsemblProtists" id="HpaP801113"/>
    </source>
</evidence>
<dbReference type="PANTHER" id="PTHR28127">
    <property type="entry name" value="RIBOSOME ASSEMBLY PROTEIN 3"/>
    <property type="match status" value="1"/>
</dbReference>
<evidence type="ECO:0000256" key="5">
    <source>
        <dbReference type="ARBA" id="ARBA00022517"/>
    </source>
</evidence>
<dbReference type="EnsemblProtists" id="HpaT801113">
    <property type="protein sequence ID" value="HpaP801113"/>
    <property type="gene ID" value="HpaG801113"/>
</dbReference>
<name>M4B4B4_HYAAE</name>
<evidence type="ECO:0000256" key="6">
    <source>
        <dbReference type="ARBA" id="ARBA00023242"/>
    </source>
</evidence>
<dbReference type="GO" id="GO:0000027">
    <property type="term" value="P:ribosomal large subunit assembly"/>
    <property type="evidence" value="ECO:0007669"/>
    <property type="project" value="TreeGrafter"/>
</dbReference>
<evidence type="ECO:0000313" key="11">
    <source>
        <dbReference type="Proteomes" id="UP000011713"/>
    </source>
</evidence>
<organism evidence="10 11">
    <name type="scientific">Hyaloperonospora arabidopsidis (strain Emoy2)</name>
    <name type="common">Downy mildew agent</name>
    <name type="synonym">Peronospora arabidopsidis</name>
    <dbReference type="NCBI Taxonomy" id="559515"/>
    <lineage>
        <taxon>Eukaryota</taxon>
        <taxon>Sar</taxon>
        <taxon>Stramenopiles</taxon>
        <taxon>Oomycota</taxon>
        <taxon>Peronosporomycetes</taxon>
        <taxon>Peronosporales</taxon>
        <taxon>Peronosporaceae</taxon>
        <taxon>Hyaloperonospora</taxon>
    </lineage>
</organism>
<evidence type="ECO:0000256" key="3">
    <source>
        <dbReference type="ARBA" id="ARBA00006256"/>
    </source>
</evidence>
<accession>M4B4B4</accession>